<dbReference type="InterPro" id="IPR012132">
    <property type="entry name" value="GMC_OxRdtase"/>
</dbReference>
<dbReference type="Pfam" id="PF05199">
    <property type="entry name" value="GMC_oxred_C"/>
    <property type="match status" value="1"/>
</dbReference>
<dbReference type="PANTHER" id="PTHR11552:SF147">
    <property type="entry name" value="CHOLINE DEHYDROGENASE, MITOCHONDRIAL"/>
    <property type="match status" value="1"/>
</dbReference>
<dbReference type="GO" id="GO:0016020">
    <property type="term" value="C:membrane"/>
    <property type="evidence" value="ECO:0007669"/>
    <property type="project" value="TreeGrafter"/>
</dbReference>
<comment type="caution">
    <text evidence="7">The sequence shown here is derived from an EMBL/GenBank/DDBJ whole genome shotgun (WGS) entry which is preliminary data.</text>
</comment>
<dbReference type="AlphaFoldDB" id="A0A4Z1BK86"/>
<keyword evidence="3" id="KW-0285">Flavoprotein</keyword>
<feature type="binding site" evidence="5">
    <location>
        <begin position="99"/>
        <end position="102"/>
    </location>
    <ligand>
        <name>FAD</name>
        <dbReference type="ChEBI" id="CHEBI:57692"/>
    </ligand>
</feature>
<dbReference type="OrthoDB" id="9785276at2"/>
<evidence type="ECO:0000313" key="8">
    <source>
        <dbReference type="Proteomes" id="UP000297998"/>
    </source>
</evidence>
<dbReference type="InterPro" id="IPR000172">
    <property type="entry name" value="GMC_OxRdtase_N"/>
</dbReference>
<dbReference type="Gene3D" id="3.50.50.60">
    <property type="entry name" value="FAD/NAD(P)-binding domain"/>
    <property type="match status" value="1"/>
</dbReference>
<comment type="cofactor">
    <cofactor evidence="1 5">
        <name>FAD</name>
        <dbReference type="ChEBI" id="CHEBI:57692"/>
    </cofactor>
</comment>
<dbReference type="Pfam" id="PF00732">
    <property type="entry name" value="GMC_oxred_N"/>
    <property type="match status" value="1"/>
</dbReference>
<sequence length="512" mass="56591">MKIEFATKSYYDYIIIGAGSAGAVLAYRLSEDYTKKVLVLEAGALFDSKGYPNVIADRNSLGSVGDSRFDWGFHSAPGFINRSIPLPRGKVLGGSSAVNAGVAARALPVDFKNWEERYGLEGWSWEDVLPYYKKLETSNIDNPVLHGRIGPFPVYQYTEKDVTLLHQKLIQSAEANGYENLSSDFNGEKQYGVGVYPMNNINNVRVNTGIAYLKETFRSRPNLTVIGNGHTDKILFEGKKAVGARLINGEEYKGKEIILSAGSYGSPAILQRSGIGVQSHLEELDIPVLVDAPVGKKLYDHPFFYNAYAVDPEESGEQTPAIAAVVWTKTSFAKEEELDIHITGTHLFPHEQSPTGRGFVLAVALTNPKSKGVFKITSKDPLAQPFIDLNFLGEEEDRKRLVEGIRIAQKLGKTSPLKEYFKLELNPPSRATDEEIIEAAKQSLDTYHHPFSTVPMGRKNDVDAVVDFEGRVYNTECLRVVDASIFPEPVSVAPNLTVIMVAEKIADRILNK</sequence>
<evidence type="ECO:0000259" key="6">
    <source>
        <dbReference type="PROSITE" id="PS00624"/>
    </source>
</evidence>
<proteinExistence type="inferred from homology"/>
<evidence type="ECO:0000313" key="7">
    <source>
        <dbReference type="EMBL" id="TGN28017.1"/>
    </source>
</evidence>
<reference evidence="7 8" key="1">
    <citation type="submission" date="2019-03" db="EMBL/GenBank/DDBJ databases">
        <title>Empedobacter tilapiae sp. nov., isolated from an intestine of Nile tilapia Oreochromis niloticus.</title>
        <authorList>
            <person name="Kim Y.-O."/>
            <person name="Yoon J.-H."/>
        </authorList>
    </citation>
    <scope>NUCLEOTIDE SEQUENCE [LARGE SCALE GENOMIC DNA]</scope>
    <source>
        <strain evidence="7 8">MRS2</strain>
    </source>
</reference>
<dbReference type="Proteomes" id="UP000297998">
    <property type="component" value="Unassembled WGS sequence"/>
</dbReference>
<comment type="similarity">
    <text evidence="2">Belongs to the GMC oxidoreductase family.</text>
</comment>
<dbReference type="EMBL" id="SRPE01000004">
    <property type="protein sequence ID" value="TGN28017.1"/>
    <property type="molecule type" value="Genomic_DNA"/>
</dbReference>
<dbReference type="InterPro" id="IPR007867">
    <property type="entry name" value="GMC_OxRtase_C"/>
</dbReference>
<evidence type="ECO:0000256" key="5">
    <source>
        <dbReference type="PIRSR" id="PIRSR000137-2"/>
    </source>
</evidence>
<gene>
    <name evidence="7" type="ORF">E4J94_07340</name>
</gene>
<protein>
    <submittedName>
        <fullName evidence="7">Dehydrogenase</fullName>
    </submittedName>
</protein>
<dbReference type="Gene3D" id="3.30.410.40">
    <property type="match status" value="1"/>
</dbReference>
<dbReference type="PANTHER" id="PTHR11552">
    <property type="entry name" value="GLUCOSE-METHANOL-CHOLINE GMC OXIDOREDUCTASE"/>
    <property type="match status" value="1"/>
</dbReference>
<dbReference type="GO" id="GO:0050660">
    <property type="term" value="F:flavin adenine dinucleotide binding"/>
    <property type="evidence" value="ECO:0007669"/>
    <property type="project" value="InterPro"/>
</dbReference>
<feature type="domain" description="Glucose-methanol-choline oxidoreductase N-terminal" evidence="6">
    <location>
        <begin position="262"/>
        <end position="276"/>
    </location>
</feature>
<feature type="binding site" evidence="5">
    <location>
        <position position="447"/>
    </location>
    <ligand>
        <name>substrate</name>
    </ligand>
</feature>
<dbReference type="PIRSF" id="PIRSF000137">
    <property type="entry name" value="Alcohol_oxidase"/>
    <property type="match status" value="1"/>
</dbReference>
<keyword evidence="4 5" id="KW-0274">FAD</keyword>
<dbReference type="SUPFAM" id="SSF54373">
    <property type="entry name" value="FAD-linked reductases, C-terminal domain"/>
    <property type="match status" value="1"/>
</dbReference>
<dbReference type="PROSITE" id="PS00624">
    <property type="entry name" value="GMC_OXRED_2"/>
    <property type="match status" value="1"/>
</dbReference>
<dbReference type="InterPro" id="IPR036188">
    <property type="entry name" value="FAD/NAD-bd_sf"/>
</dbReference>
<feature type="binding site" evidence="5">
    <location>
        <position position="91"/>
    </location>
    <ligand>
        <name>FAD</name>
        <dbReference type="ChEBI" id="CHEBI:57692"/>
    </ligand>
</feature>
<keyword evidence="8" id="KW-1185">Reference proteome</keyword>
<dbReference type="GO" id="GO:0008812">
    <property type="term" value="F:choline dehydrogenase activity"/>
    <property type="evidence" value="ECO:0007669"/>
    <property type="project" value="TreeGrafter"/>
</dbReference>
<accession>A0A4Z1BK86</accession>
<dbReference type="SUPFAM" id="SSF51905">
    <property type="entry name" value="FAD/NAD(P)-binding domain"/>
    <property type="match status" value="1"/>
</dbReference>
<name>A0A4Z1BK86_9FLAO</name>
<evidence type="ECO:0000256" key="1">
    <source>
        <dbReference type="ARBA" id="ARBA00001974"/>
    </source>
</evidence>
<organism evidence="7 8">
    <name type="scientific">Empedobacter tilapiae</name>
    <dbReference type="NCBI Taxonomy" id="2491114"/>
    <lineage>
        <taxon>Bacteria</taxon>
        <taxon>Pseudomonadati</taxon>
        <taxon>Bacteroidota</taxon>
        <taxon>Flavobacteriia</taxon>
        <taxon>Flavobacteriales</taxon>
        <taxon>Weeksellaceae</taxon>
        <taxon>Empedobacter</taxon>
    </lineage>
</organism>
<evidence type="ECO:0000256" key="2">
    <source>
        <dbReference type="ARBA" id="ARBA00010790"/>
    </source>
</evidence>
<dbReference type="GO" id="GO:0019285">
    <property type="term" value="P:glycine betaine biosynthetic process from choline"/>
    <property type="evidence" value="ECO:0007669"/>
    <property type="project" value="TreeGrafter"/>
</dbReference>
<evidence type="ECO:0000256" key="3">
    <source>
        <dbReference type="ARBA" id="ARBA00022630"/>
    </source>
</evidence>
<dbReference type="RefSeq" id="WP_135835199.1">
    <property type="nucleotide sequence ID" value="NZ_SRPE01000004.1"/>
</dbReference>
<evidence type="ECO:0000256" key="4">
    <source>
        <dbReference type="ARBA" id="ARBA00022827"/>
    </source>
</evidence>